<feature type="transmembrane region" description="Helical" evidence="1">
    <location>
        <begin position="6"/>
        <end position="25"/>
    </location>
</feature>
<evidence type="ECO:0000256" key="1">
    <source>
        <dbReference type="SAM" id="Phobius"/>
    </source>
</evidence>
<reference evidence="2 3" key="1">
    <citation type="submission" date="2020-03" db="EMBL/GenBank/DDBJ databases">
        <title>Soil Listeria distribution.</title>
        <authorList>
            <person name="Liao J."/>
            <person name="Wiedmann M."/>
        </authorList>
    </citation>
    <scope>NUCLEOTIDE SEQUENCE [LARGE SCALE GENOMIC DNA]</scope>
    <source>
        <strain evidence="2 3">FSL L7-1547</strain>
    </source>
</reference>
<dbReference type="EMBL" id="JAASTX010000039">
    <property type="protein sequence ID" value="MBC1493519.1"/>
    <property type="molecule type" value="Genomic_DNA"/>
</dbReference>
<dbReference type="NCBIfam" id="NF033608">
    <property type="entry name" value="type_I_tox_Fst"/>
    <property type="match status" value="1"/>
</dbReference>
<dbReference type="Proteomes" id="UP000533953">
    <property type="component" value="Unassembled WGS sequence"/>
</dbReference>
<keyword evidence="1" id="KW-0472">Membrane</keyword>
<name>A0A7X1CDJ9_9LIST</name>
<organism evidence="2 3">
    <name type="scientific">Listeria booriae</name>
    <dbReference type="NCBI Taxonomy" id="1552123"/>
    <lineage>
        <taxon>Bacteria</taxon>
        <taxon>Bacillati</taxon>
        <taxon>Bacillota</taxon>
        <taxon>Bacilli</taxon>
        <taxon>Bacillales</taxon>
        <taxon>Listeriaceae</taxon>
        <taxon>Listeria</taxon>
    </lineage>
</organism>
<keyword evidence="1" id="KW-0812">Transmembrane</keyword>
<evidence type="ECO:0000313" key="2">
    <source>
        <dbReference type="EMBL" id="MBC1493519.1"/>
    </source>
</evidence>
<sequence>MSILFSSIIAPIVVGCAIAFFKHMLEDRRNNNK</sequence>
<gene>
    <name evidence="2" type="ORF">HCI99_17020</name>
</gene>
<dbReference type="AlphaFoldDB" id="A0A7X1CDJ9"/>
<proteinExistence type="predicted"/>
<dbReference type="RefSeq" id="WP_185418449.1">
    <property type="nucleotide sequence ID" value="NZ_JAASTX010000039.1"/>
</dbReference>
<evidence type="ECO:0000313" key="3">
    <source>
        <dbReference type="Proteomes" id="UP000533953"/>
    </source>
</evidence>
<comment type="caution">
    <text evidence="2">The sequence shown here is derived from an EMBL/GenBank/DDBJ whole genome shotgun (WGS) entry which is preliminary data.</text>
</comment>
<keyword evidence="1" id="KW-1133">Transmembrane helix</keyword>
<accession>A0A7X1CDJ9</accession>
<protein>
    <submittedName>
        <fullName evidence="2">Type I toxin-antitoxin system Fst family toxin</fullName>
    </submittedName>
</protein>